<organism evidence="1">
    <name type="scientific">human gut metagenome</name>
    <dbReference type="NCBI Taxonomy" id="408170"/>
    <lineage>
        <taxon>unclassified sequences</taxon>
        <taxon>metagenomes</taxon>
        <taxon>organismal metagenomes</taxon>
    </lineage>
</organism>
<dbReference type="Gene3D" id="2.70.40.10">
    <property type="match status" value="1"/>
</dbReference>
<dbReference type="SUPFAM" id="SSF51283">
    <property type="entry name" value="dUTPase-like"/>
    <property type="match status" value="1"/>
</dbReference>
<accession>W1XXQ6</accession>
<gene>
    <name evidence="1" type="ORF">Q604_UNBC10662G0002</name>
</gene>
<evidence type="ECO:0000313" key="1">
    <source>
        <dbReference type="EMBL" id="ETJ34926.1"/>
    </source>
</evidence>
<proteinExistence type="predicted"/>
<evidence type="ECO:0008006" key="2">
    <source>
        <dbReference type="Google" id="ProtNLM"/>
    </source>
</evidence>
<name>W1XXQ6_9ZZZZ</name>
<feature type="non-terminal residue" evidence="1">
    <location>
        <position position="1"/>
    </location>
</feature>
<protein>
    <recommendedName>
        <fullName evidence="2">Deoxyuridine 5'-triphosphate nucleotidohydrolase</fullName>
    </recommendedName>
</protein>
<reference evidence="1" key="1">
    <citation type="submission" date="2013-12" db="EMBL/GenBank/DDBJ databases">
        <title>A Varibaculum cambriense genome reconstructed from a premature infant gut community with otherwise low bacterial novelty that shifts toward anaerobic metabolism during the third week of life.</title>
        <authorList>
            <person name="Brown C.T."/>
            <person name="Sharon I."/>
            <person name="Thomas B.C."/>
            <person name="Castelle C.J."/>
            <person name="Morowitz M.J."/>
            <person name="Banfield J.F."/>
        </authorList>
    </citation>
    <scope>NUCLEOTIDE SEQUENCE</scope>
</reference>
<sequence length="30" mass="3283">KPVYRVNIVEAEELTDSERKANGFGSSGTK</sequence>
<dbReference type="EMBL" id="AZMM01010662">
    <property type="protein sequence ID" value="ETJ34926.1"/>
    <property type="molecule type" value="Genomic_DNA"/>
</dbReference>
<dbReference type="InterPro" id="IPR036157">
    <property type="entry name" value="dUTPase-like_sf"/>
</dbReference>
<comment type="caution">
    <text evidence="1">The sequence shown here is derived from an EMBL/GenBank/DDBJ whole genome shotgun (WGS) entry which is preliminary data.</text>
</comment>
<dbReference type="AlphaFoldDB" id="W1XXQ6"/>